<dbReference type="InterPro" id="IPR006016">
    <property type="entry name" value="UspA"/>
</dbReference>
<accession>A0A6L9EET0</accession>
<dbReference type="Gene3D" id="3.40.50.12370">
    <property type="match status" value="1"/>
</dbReference>
<dbReference type="Pfam" id="PF00582">
    <property type="entry name" value="Usp"/>
    <property type="match status" value="1"/>
</dbReference>
<dbReference type="AlphaFoldDB" id="A0A6L9EET0"/>
<reference evidence="3 4" key="1">
    <citation type="submission" date="2020-01" db="EMBL/GenBank/DDBJ databases">
        <title>Bacteria diversity of Porities sp.</title>
        <authorList>
            <person name="Wang G."/>
        </authorList>
    </citation>
    <scope>NUCLEOTIDE SEQUENCE [LARGE SCALE GENOMIC DNA]</scope>
    <source>
        <strain evidence="3 4">R33</strain>
    </source>
</reference>
<dbReference type="PANTHER" id="PTHR46268">
    <property type="entry name" value="STRESS RESPONSE PROTEIN NHAX"/>
    <property type="match status" value="1"/>
</dbReference>
<organism evidence="3 4">
    <name type="scientific">Poritiphilus flavus</name>
    <dbReference type="NCBI Taxonomy" id="2697053"/>
    <lineage>
        <taxon>Bacteria</taxon>
        <taxon>Pseudomonadati</taxon>
        <taxon>Bacteroidota</taxon>
        <taxon>Flavobacteriia</taxon>
        <taxon>Flavobacteriales</taxon>
        <taxon>Flavobacteriaceae</taxon>
        <taxon>Poritiphilus</taxon>
    </lineage>
</organism>
<sequence length="273" mass="30046">MSNETPNPKYRLLVLTDLSKASDMALRNAVQLAKAINGKVDVFHAKAPTSVVKFDNQLSAMRSIHHDYNKTQAKLENDIQELESAEGVRIGFKIAYGNVKNAIREHIKETKPDIAVLGKRKSKIIGFLGDGITNFVLNQCSTNVLITDEEQVFHSFNDLSLGIFGDAIEKQGLEILNDLSKAGNKPIKLFSVGESANANVSNQEKRTISYVFPEGSNAMDGLASYVQKTQTQLLCIPSSKNKDQGGRQRKNIIDASVRRMVQKVGIPVLFIAS</sequence>
<name>A0A6L9EET0_9FLAO</name>
<evidence type="ECO:0000313" key="3">
    <source>
        <dbReference type="EMBL" id="NAS13270.1"/>
    </source>
</evidence>
<dbReference type="SUPFAM" id="SSF52402">
    <property type="entry name" value="Adenine nucleotide alpha hydrolases-like"/>
    <property type="match status" value="1"/>
</dbReference>
<evidence type="ECO:0000313" key="4">
    <source>
        <dbReference type="Proteomes" id="UP000475249"/>
    </source>
</evidence>
<proteinExistence type="inferred from homology"/>
<evidence type="ECO:0000256" key="1">
    <source>
        <dbReference type="ARBA" id="ARBA00008791"/>
    </source>
</evidence>
<dbReference type="EMBL" id="WXYO01000006">
    <property type="protein sequence ID" value="NAS13270.1"/>
    <property type="molecule type" value="Genomic_DNA"/>
</dbReference>
<dbReference type="RefSeq" id="WP_161436308.1">
    <property type="nucleotide sequence ID" value="NZ_WXYO01000006.1"/>
</dbReference>
<protein>
    <submittedName>
        <fullName evidence="3">Universal stress protein</fullName>
    </submittedName>
</protein>
<comment type="caution">
    <text evidence="3">The sequence shown here is derived from an EMBL/GenBank/DDBJ whole genome shotgun (WGS) entry which is preliminary data.</text>
</comment>
<evidence type="ECO:0000259" key="2">
    <source>
        <dbReference type="Pfam" id="PF00582"/>
    </source>
</evidence>
<keyword evidence="4" id="KW-1185">Reference proteome</keyword>
<comment type="similarity">
    <text evidence="1">Belongs to the universal stress protein A family.</text>
</comment>
<dbReference type="PANTHER" id="PTHR46268:SF6">
    <property type="entry name" value="UNIVERSAL STRESS PROTEIN UP12"/>
    <property type="match status" value="1"/>
</dbReference>
<dbReference type="Proteomes" id="UP000475249">
    <property type="component" value="Unassembled WGS sequence"/>
</dbReference>
<feature type="domain" description="UspA" evidence="2">
    <location>
        <begin position="11"/>
        <end position="146"/>
    </location>
</feature>
<gene>
    <name evidence="3" type="ORF">GTQ38_14730</name>
</gene>
<dbReference type="CDD" id="cd00293">
    <property type="entry name" value="USP-like"/>
    <property type="match status" value="1"/>
</dbReference>